<dbReference type="InterPro" id="IPR050270">
    <property type="entry name" value="DegV_domain_contain"/>
</dbReference>
<name>A0ABY7QS07_9FIRM</name>
<feature type="domain" description="DhaL" evidence="1">
    <location>
        <begin position="7"/>
        <end position="199"/>
    </location>
</feature>
<evidence type="ECO:0000313" key="3">
    <source>
        <dbReference type="Proteomes" id="UP001210339"/>
    </source>
</evidence>
<dbReference type="RefSeq" id="WP_271191113.1">
    <property type="nucleotide sequence ID" value="NZ_CP115667.1"/>
</dbReference>
<dbReference type="Pfam" id="PF02734">
    <property type="entry name" value="Dak2"/>
    <property type="match status" value="1"/>
</dbReference>
<keyword evidence="3" id="KW-1185">Reference proteome</keyword>
<dbReference type="Pfam" id="PF21645">
    <property type="entry name" value="FakA-like_M"/>
    <property type="match status" value="1"/>
</dbReference>
<protein>
    <submittedName>
        <fullName evidence="2">DAK2 domain-containing protein</fullName>
    </submittedName>
</protein>
<dbReference type="InterPro" id="IPR019986">
    <property type="entry name" value="YloV-like"/>
</dbReference>
<dbReference type="SMART" id="SM01120">
    <property type="entry name" value="Dak2"/>
    <property type="match status" value="1"/>
</dbReference>
<dbReference type="InterPro" id="IPR036117">
    <property type="entry name" value="DhaL_dom_sf"/>
</dbReference>
<dbReference type="PANTHER" id="PTHR33434">
    <property type="entry name" value="DEGV DOMAIN-CONTAINING PROTEIN DR_1986-RELATED"/>
    <property type="match status" value="1"/>
</dbReference>
<evidence type="ECO:0000259" key="1">
    <source>
        <dbReference type="PROSITE" id="PS51480"/>
    </source>
</evidence>
<dbReference type="PANTHER" id="PTHR33434:SF4">
    <property type="entry name" value="PHOSPHATASE PROTEIN"/>
    <property type="match status" value="1"/>
</dbReference>
<dbReference type="Gene3D" id="1.25.40.340">
    <property type="match status" value="1"/>
</dbReference>
<reference evidence="2 3" key="1">
    <citation type="submission" date="2023-01" db="EMBL/GenBank/DDBJ databases">
        <authorList>
            <person name="Lee S.H."/>
            <person name="Jung H.S."/>
            <person name="Yun J.U."/>
        </authorList>
    </citation>
    <scope>NUCLEOTIDE SEQUENCE [LARGE SCALE GENOMIC DNA]</scope>
    <source>
        <strain evidence="2 3">CBA3646</strain>
    </source>
</reference>
<sequence length="550" mass="59420">MEKINPNLFYEAIHGAVNYLVLHKDEVNALNVFPVPDGDTGTNMSLTSKSALKQVEAVGERTAESLSKACAKGSLMGARGNSGVILSQFLRGFSEGCEGQSDLSVAGLAFALRKASETTYNAVMKPTEGTILTVGRELSDFAVKNHKQYTDIVVFLEAILAAANASLAKTPEKLKVLKEAGVVDAGGKGLCILIEGALRALKGEVITSEDDEILKKKAQKEVSFSEANEDIKYGYCTEFIIHTDYDDLEAFKKKLSPLGDCLLVVGGGGTELIKVHVHTNEPGVALQHALELGPLQDIKIDNMRFQHAETLFSDEQVEAAREEETHLPTSPHENYALIAVSMGSGITDMFQSIGVERVVEGGQTMNPSTEDFLKAIDSVRAHQVILLPNNSNIILAAEQAAKISAKDVIVIPSKTVPQGISAILGFDDGADIETNRQTMTSQMADVVSAQVTYAVRDTTMNGKVIEKDDIIGLSGKEIVASGKDIDTVTRDLIRDLVTEEHSIITLFAGDDVTEEDSEALRDAVAEEFDELDVELIQGKQPIYYYLIAVE</sequence>
<gene>
    <name evidence="2" type="ORF">O6R05_06175</name>
</gene>
<organism evidence="2 3">
    <name type="scientific">Peptoniphilus equinus</name>
    <dbReference type="NCBI Taxonomy" id="3016343"/>
    <lineage>
        <taxon>Bacteria</taxon>
        <taxon>Bacillati</taxon>
        <taxon>Bacillota</taxon>
        <taxon>Tissierellia</taxon>
        <taxon>Tissierellales</taxon>
        <taxon>Peptoniphilaceae</taxon>
        <taxon>Peptoniphilus</taxon>
    </lineage>
</organism>
<dbReference type="InterPro" id="IPR048394">
    <property type="entry name" value="FakA-like_M"/>
</dbReference>
<accession>A0ABY7QS07</accession>
<dbReference type="Proteomes" id="UP001210339">
    <property type="component" value="Chromosome"/>
</dbReference>
<dbReference type="SUPFAM" id="SSF101473">
    <property type="entry name" value="DhaL-like"/>
    <property type="match status" value="1"/>
</dbReference>
<dbReference type="Pfam" id="PF13684">
    <property type="entry name" value="FakA-like_C"/>
    <property type="match status" value="1"/>
</dbReference>
<dbReference type="InterPro" id="IPR004007">
    <property type="entry name" value="DhaL_dom"/>
</dbReference>
<dbReference type="SMART" id="SM01121">
    <property type="entry name" value="Dak1_2"/>
    <property type="match status" value="1"/>
</dbReference>
<evidence type="ECO:0000313" key="2">
    <source>
        <dbReference type="EMBL" id="WBW49581.1"/>
    </source>
</evidence>
<dbReference type="InterPro" id="IPR033470">
    <property type="entry name" value="FakA-like_C"/>
</dbReference>
<dbReference type="EMBL" id="CP115667">
    <property type="protein sequence ID" value="WBW49581.1"/>
    <property type="molecule type" value="Genomic_DNA"/>
</dbReference>
<proteinExistence type="predicted"/>
<dbReference type="PROSITE" id="PS51480">
    <property type="entry name" value="DHAL"/>
    <property type="match status" value="1"/>
</dbReference>
<dbReference type="NCBIfam" id="TIGR03599">
    <property type="entry name" value="YloV"/>
    <property type="match status" value="1"/>
</dbReference>